<accession>A0A7I4BI69</accession>
<dbReference type="PROSITE" id="PS51207">
    <property type="entry name" value="PXA"/>
    <property type="match status" value="1"/>
</dbReference>
<keyword evidence="7" id="KW-1185">Reference proteome</keyword>
<dbReference type="InterPro" id="IPR051837">
    <property type="entry name" value="SortingNexin/PXDomain-PKLike"/>
</dbReference>
<feature type="region of interest" description="Disordered" evidence="3">
    <location>
        <begin position="351"/>
        <end position="379"/>
    </location>
</feature>
<dbReference type="Gene3D" id="3.30.1520.10">
    <property type="entry name" value="Phox-like domain"/>
    <property type="match status" value="1"/>
</dbReference>
<feature type="domain" description="PX" evidence="4">
    <location>
        <begin position="662"/>
        <end position="774"/>
    </location>
</feature>
<dbReference type="InterPro" id="IPR036871">
    <property type="entry name" value="PX_dom_sf"/>
</dbReference>
<dbReference type="Proteomes" id="UP000006727">
    <property type="component" value="Chromosome 17"/>
</dbReference>
<feature type="domain" description="PXA" evidence="5">
    <location>
        <begin position="106"/>
        <end position="289"/>
    </location>
</feature>
<keyword evidence="2" id="KW-0963">Cytoplasm</keyword>
<dbReference type="OrthoDB" id="120967at2759"/>
<dbReference type="Pfam" id="PF00787">
    <property type="entry name" value="PX"/>
    <property type="match status" value="1"/>
</dbReference>
<evidence type="ECO:0000256" key="3">
    <source>
        <dbReference type="SAM" id="MobiDB-lite"/>
    </source>
</evidence>
<reference evidence="6 7" key="2">
    <citation type="journal article" date="2018" name="Plant J.">
        <title>The Physcomitrella patens chromosome-scale assembly reveals moss genome structure and evolution.</title>
        <authorList>
            <person name="Lang D."/>
            <person name="Ullrich K.K."/>
            <person name="Murat F."/>
            <person name="Fuchs J."/>
            <person name="Jenkins J."/>
            <person name="Haas F.B."/>
            <person name="Piednoel M."/>
            <person name="Gundlach H."/>
            <person name="Van Bel M."/>
            <person name="Meyberg R."/>
            <person name="Vives C."/>
            <person name="Morata J."/>
            <person name="Symeonidi A."/>
            <person name="Hiss M."/>
            <person name="Muchero W."/>
            <person name="Kamisugi Y."/>
            <person name="Saleh O."/>
            <person name="Blanc G."/>
            <person name="Decker E.L."/>
            <person name="van Gessel N."/>
            <person name="Grimwood J."/>
            <person name="Hayes R.D."/>
            <person name="Graham S.W."/>
            <person name="Gunter L.E."/>
            <person name="McDaniel S.F."/>
            <person name="Hoernstein S.N.W."/>
            <person name="Larsson A."/>
            <person name="Li F.W."/>
            <person name="Perroud P.F."/>
            <person name="Phillips J."/>
            <person name="Ranjan P."/>
            <person name="Rokshar D.S."/>
            <person name="Rothfels C.J."/>
            <person name="Schneider L."/>
            <person name="Shu S."/>
            <person name="Stevenson D.W."/>
            <person name="Thummler F."/>
            <person name="Tillich M."/>
            <person name="Villarreal Aguilar J.C."/>
            <person name="Widiez T."/>
            <person name="Wong G.K."/>
            <person name="Wymore A."/>
            <person name="Zhang Y."/>
            <person name="Zimmer A.D."/>
            <person name="Quatrano R.S."/>
            <person name="Mayer K.F.X."/>
            <person name="Goodstein D."/>
            <person name="Casacuberta J.M."/>
            <person name="Vandepoele K."/>
            <person name="Reski R."/>
            <person name="Cuming A.C."/>
            <person name="Tuskan G.A."/>
            <person name="Maumus F."/>
            <person name="Salse J."/>
            <person name="Schmutz J."/>
            <person name="Rensing S.A."/>
        </authorList>
    </citation>
    <scope>NUCLEOTIDE SEQUENCE [LARGE SCALE GENOMIC DNA]</scope>
    <source>
        <strain evidence="6 7">cv. Gransden 2004</strain>
    </source>
</reference>
<dbReference type="SMART" id="SM00312">
    <property type="entry name" value="PX"/>
    <property type="match status" value="1"/>
</dbReference>
<dbReference type="GO" id="GO:0005768">
    <property type="term" value="C:endosome"/>
    <property type="evidence" value="ECO:0007669"/>
    <property type="project" value="UniProtKB-ARBA"/>
</dbReference>
<dbReference type="SMART" id="SM00313">
    <property type="entry name" value="PXA"/>
    <property type="match status" value="1"/>
</dbReference>
<reference evidence="6 7" key="1">
    <citation type="journal article" date="2008" name="Science">
        <title>The Physcomitrella genome reveals evolutionary insights into the conquest of land by plants.</title>
        <authorList>
            <person name="Rensing S."/>
            <person name="Lang D."/>
            <person name="Zimmer A."/>
            <person name="Terry A."/>
            <person name="Salamov A."/>
            <person name="Shapiro H."/>
            <person name="Nishiyama T."/>
            <person name="Perroud P.-F."/>
            <person name="Lindquist E."/>
            <person name="Kamisugi Y."/>
            <person name="Tanahashi T."/>
            <person name="Sakakibara K."/>
            <person name="Fujita T."/>
            <person name="Oishi K."/>
            <person name="Shin-I T."/>
            <person name="Kuroki Y."/>
            <person name="Toyoda A."/>
            <person name="Suzuki Y."/>
            <person name="Hashimoto A."/>
            <person name="Yamaguchi K."/>
            <person name="Sugano A."/>
            <person name="Kohara Y."/>
            <person name="Fujiyama A."/>
            <person name="Anterola A."/>
            <person name="Aoki S."/>
            <person name="Ashton N."/>
            <person name="Barbazuk W.B."/>
            <person name="Barker E."/>
            <person name="Bennetzen J."/>
            <person name="Bezanilla M."/>
            <person name="Blankenship R."/>
            <person name="Cho S.H."/>
            <person name="Dutcher S."/>
            <person name="Estelle M."/>
            <person name="Fawcett J.A."/>
            <person name="Gundlach H."/>
            <person name="Hanada K."/>
            <person name="Heyl A."/>
            <person name="Hicks K.A."/>
            <person name="Hugh J."/>
            <person name="Lohr M."/>
            <person name="Mayer K."/>
            <person name="Melkozernov A."/>
            <person name="Murata T."/>
            <person name="Nelson D."/>
            <person name="Pils B."/>
            <person name="Prigge M."/>
            <person name="Reiss B."/>
            <person name="Renner T."/>
            <person name="Rombauts S."/>
            <person name="Rushton P."/>
            <person name="Sanderfoot A."/>
            <person name="Schween G."/>
            <person name="Shiu S.-H."/>
            <person name="Stueber K."/>
            <person name="Theodoulou F.L."/>
            <person name="Tu H."/>
            <person name="Van de Peer Y."/>
            <person name="Verrier P.J."/>
            <person name="Waters E."/>
            <person name="Wood A."/>
            <person name="Yang L."/>
            <person name="Cove D."/>
            <person name="Cuming A."/>
            <person name="Hasebe M."/>
            <person name="Lucas S."/>
            <person name="Mishler D.B."/>
            <person name="Reski R."/>
            <person name="Grigoriev I."/>
            <person name="Quatrano R.S."/>
            <person name="Boore J.L."/>
        </authorList>
    </citation>
    <scope>NUCLEOTIDE SEQUENCE [LARGE SCALE GENOMIC DNA]</scope>
    <source>
        <strain evidence="6 7">cv. Gransden 2004</strain>
    </source>
</reference>
<dbReference type="OMA" id="LAWRSEY"/>
<feature type="region of interest" description="Disordered" evidence="3">
    <location>
        <begin position="582"/>
        <end position="612"/>
    </location>
</feature>
<evidence type="ECO:0000259" key="5">
    <source>
        <dbReference type="PROSITE" id="PS51207"/>
    </source>
</evidence>
<dbReference type="EMBL" id="ABEU02000017">
    <property type="status" value="NOT_ANNOTATED_CDS"/>
    <property type="molecule type" value="Genomic_DNA"/>
</dbReference>
<feature type="compositionally biased region" description="Low complexity" evidence="3">
    <location>
        <begin position="443"/>
        <end position="459"/>
    </location>
</feature>
<dbReference type="AlphaFoldDB" id="A0A7I4BI69"/>
<dbReference type="PANTHER" id="PTHR22999:SF23">
    <property type="entry name" value="SORTING NEXIN-16"/>
    <property type="match status" value="1"/>
</dbReference>
<dbReference type="InterPro" id="IPR001683">
    <property type="entry name" value="PX_dom"/>
</dbReference>
<gene>
    <name evidence="6" type="primary">LOC112294255</name>
</gene>
<evidence type="ECO:0000313" key="6">
    <source>
        <dbReference type="EnsemblPlants" id="Pp3c17_21440V3.2"/>
    </source>
</evidence>
<evidence type="ECO:0000256" key="2">
    <source>
        <dbReference type="ARBA" id="ARBA00022490"/>
    </source>
</evidence>
<dbReference type="RefSeq" id="XP_024400309.1">
    <property type="nucleotide sequence ID" value="XM_024544541.2"/>
</dbReference>
<dbReference type="InParanoid" id="A0A7I4BI69"/>
<dbReference type="GeneID" id="112294255"/>
<dbReference type="GO" id="GO:0035091">
    <property type="term" value="F:phosphatidylinositol binding"/>
    <property type="evidence" value="ECO:0007669"/>
    <property type="project" value="InterPro"/>
</dbReference>
<dbReference type="InterPro" id="IPR013937">
    <property type="entry name" value="Sorting_nexin_C"/>
</dbReference>
<feature type="region of interest" description="Disordered" evidence="3">
    <location>
        <begin position="417"/>
        <end position="468"/>
    </location>
</feature>
<dbReference type="InterPro" id="IPR003114">
    <property type="entry name" value="Phox_assoc"/>
</dbReference>
<dbReference type="Gramene" id="Pp3c17_21440V3.2">
    <property type="protein sequence ID" value="Pp3c17_21440V3.2"/>
    <property type="gene ID" value="Pp3c17_21440"/>
</dbReference>
<sequence>MKTWMSLLEEAKRRAIMVVAVAVTLAYMMSLTSSSVWINLPIAIIVLAALRRVSFDIEIRWRLPPTQTSAVPQLPMLHRRQLSSHDPLLSEASHTAANRWRHYFNSPAVEAAVDEFTRSLIDEWVTNLWYSSVTSDEEAPEELRILINGMIGVVAQRVKRVNLITLLSRDVVDVVGSQFELYRRMKAKIGPDIIGSLSTEERDEKLKYAMMSSRELHPALVSPEAEYKVLKKLTGGIVALVLKRQDAKCGLLRIMARELLACVVLRPVINLANPGFINEMIENLALSSKERARQAAEEAAEVAKQRIPERILQRKPSISGLEMICLEKSQSTVRGLEIVPYQKNNERLFTSVGDIGTPSPSQLSVDSKRSQEIEPDDVGDWGLIPRADWAQVLDAVTQHRAQALTAEHLDNLWTKGRNYKQRESERSVALGGTTQSKKANAEKSTPTKSSTKVSTLSATNKDSSASSDYGNVVPTPVVFLSKDLHTKKEPSCASEQYRELLFGDANDGDETMPGIGFSAAETPGGCSSTKLAPSWKSADFARCSSDGDFVTFRRNNEAITENDKQECNVYKNLSKSDYGPLNVQRPPRCLSRPKSRNVGGEPDGWQESEEGPSEGLLTFLERPLSWDPSITDCKQVSVVEESLRPSLKAQASLLFTESTSQMLLKCEVLGAHFEKNGSKAFVVYTIKVTHTDNRNWQVQRRYRNFEQLHRRLKDVPSYSLCLPPKRFLSFNLDTTFVRERCVLLEKYLKDLLTIPSVAELHEIWDFLSVNSQIYSPGISPSVMKTLAVNVDDVVDDVFRQIRGVSDDISGALKLATSGIRQRFPLGSGDLGRSVATNSTQISTTLPSQSSTSQLSGPLAMLAIPDGDLGEKSLSNSTLEGECKGNYGTHLEDSGQGVGSIQWHSDGETARDPIEVNILKTAAPVFSSQSEMRGYQLFGRPLERALSEGHSPADSFASDVIEDELVIPQEWSPPKVTVPILNLVDQIFQLQGRGWIRRQILWIAKQILQLGMGDAFDDWLIARIQWLRNEDVVASGVHWLKGVLWPDGIFITKHPKNSAVVEDSANEFLDEGHPPINSFELRREAARRASFLREIIVDKAPATLVSLIGKKQYVRCAKDIYYFSQASVCMKQLAYNLLETVLLATFPELHDLILDVRSSVK</sequence>
<organism evidence="6 7">
    <name type="scientific">Physcomitrium patens</name>
    <name type="common">Spreading-leaved earth moss</name>
    <name type="synonym">Physcomitrella patens</name>
    <dbReference type="NCBI Taxonomy" id="3218"/>
    <lineage>
        <taxon>Eukaryota</taxon>
        <taxon>Viridiplantae</taxon>
        <taxon>Streptophyta</taxon>
        <taxon>Embryophyta</taxon>
        <taxon>Bryophyta</taxon>
        <taxon>Bryophytina</taxon>
        <taxon>Bryopsida</taxon>
        <taxon>Funariidae</taxon>
        <taxon>Funariales</taxon>
        <taxon>Funariaceae</taxon>
        <taxon>Physcomitrium</taxon>
    </lineage>
</organism>
<protein>
    <recommendedName>
        <fullName evidence="8">PX domain-containing protein</fullName>
    </recommendedName>
</protein>
<reference evidence="6" key="3">
    <citation type="submission" date="2020-12" db="UniProtKB">
        <authorList>
            <consortium name="EnsemblPlants"/>
        </authorList>
    </citation>
    <scope>IDENTIFICATION</scope>
</reference>
<dbReference type="FunCoup" id="A0A7I4BI69">
    <property type="interactions" value="3041"/>
</dbReference>
<dbReference type="Pfam" id="PF02194">
    <property type="entry name" value="PXA"/>
    <property type="match status" value="1"/>
</dbReference>
<proteinExistence type="predicted"/>
<dbReference type="SUPFAM" id="SSF64268">
    <property type="entry name" value="PX domain"/>
    <property type="match status" value="1"/>
</dbReference>
<dbReference type="EnsemblPlants" id="Pp3c17_21440V3.2">
    <property type="protein sequence ID" value="Pp3c17_21440V3.2"/>
    <property type="gene ID" value="Pp3c17_21440"/>
</dbReference>
<evidence type="ECO:0000256" key="1">
    <source>
        <dbReference type="ARBA" id="ARBA00004496"/>
    </source>
</evidence>
<name>A0A7I4BI69_PHYPA</name>
<dbReference type="KEGG" id="ppp:112294255"/>
<dbReference type="PROSITE" id="PS50195">
    <property type="entry name" value="PX"/>
    <property type="match status" value="1"/>
</dbReference>
<evidence type="ECO:0000313" key="7">
    <source>
        <dbReference type="Proteomes" id="UP000006727"/>
    </source>
</evidence>
<dbReference type="PANTHER" id="PTHR22999">
    <property type="entry name" value="PX SERINE/THREONINE KINASE PXK"/>
    <property type="match status" value="1"/>
</dbReference>
<comment type="subcellular location">
    <subcellularLocation>
        <location evidence="1">Cytoplasm</location>
    </subcellularLocation>
</comment>
<dbReference type="Pfam" id="PF08628">
    <property type="entry name" value="Nexin_C"/>
    <property type="match status" value="1"/>
</dbReference>
<evidence type="ECO:0000259" key="4">
    <source>
        <dbReference type="PROSITE" id="PS50195"/>
    </source>
</evidence>
<evidence type="ECO:0008006" key="8">
    <source>
        <dbReference type="Google" id="ProtNLM"/>
    </source>
</evidence>